<evidence type="ECO:0000313" key="2">
    <source>
        <dbReference type="Proteomes" id="UP000504635"/>
    </source>
</evidence>
<evidence type="ECO:0000313" key="3">
    <source>
        <dbReference type="RefSeq" id="XP_030750458.1"/>
    </source>
</evidence>
<keyword evidence="2" id="KW-1185">Reference proteome</keyword>
<gene>
    <name evidence="4" type="primary">LOC115891181</name>
    <name evidence="3" type="synonym">LOC115878187</name>
</gene>
<dbReference type="KEGG" id="soy:115891181"/>
<evidence type="ECO:0000313" key="4">
    <source>
        <dbReference type="RefSeq" id="XP_030767445.1"/>
    </source>
</evidence>
<sequence>MSEIEKFCVFCLKKKDKLKSFTETSLKKCQEILIVRQMHILKWNDVNLPKEVVDFQRYHSHCYSVFSALPPKYRKGLDKNANVDAGPQFSSNLEEEDSPIVYEVPSTSNIEAEDSSGLLELQEDLGDSAATQQSPSKVELDESSCLSDQGVMGVIAEPERDESIASGACFFCNQKRKKYRGNEQSLHTRTSKKTIDELLDIAREQNDILTIDRLQKVTASEGYFLYHNACHLAYRTKSDSARRSTQNKTEWHHNRDLHKLAFKTVQEYVKDHIVCKKECCLLSYLVILYEENVKANNQEIPIRIKSWRLKTKLLEIFRHEIEIEVFNEKEVVQPLGSILLNSDFDRLQEDNILNEAALVIKSILRTVKVHKLPADIRPEDIIAGECETPERLIDFFDKIFEPMNTRRKIASKRRVSESLAQDVIFAASNGRIKPSKHITLAQTLKSITNSQKAVNIVNRYGHCVSDNVLAGIITEATYCAVKKSTICPEGILRNPALRTCLAFDNFDRFVQTLTGKDTLHDTVGIIYQDIPSSANIVTTATAEENQQLTNDGDRKRRRRTFDMITFELESYAKKPRLEVSLEPVASTLRISNDEHDLTPFKHISFTWILSHLLKLPKTPMWIGYYSMLYDDKSSQQKVSYTTTINESPTKPVVVLKTLDISEQTRIECNQQYMEVTYDLAIAKIAFQLQYVERPRFDKIFIHLGTFHVYLAYLKAVGKFIDDCGVTNILVNSNAIASGSVSSFLTSKNYNRCRRLHPRLALAIQILHMERFLEDQNIEISDEEKNALLNFRSTVSSRPTITEEKLISLFSKYDKYSEETLEGRYGLTPQYYMLYVKLANYYLILDQSVRTADFCTFKWVLPRITNMFFTFNQQNYSRYLVYYHEKLMKVEESHPGLLTSFEEGSIGVRRTNKSFSRIPPDLTMEQTSNADAGNKLTGVSYITNSYSARQRWALCHTINSTVNTYTYERTGLKKNQDITEDLRASLMRKNLKSLYEIIENIKDNVNPFATDLNKDLLYNISTGRAVENDVAKFLINVEKLGSEQRERFIQECSEDRTRFERPIKQNKILNFSSVVPKKKCSISGKLVEVRMERDLFGQLLRISLEKKLDIDKILSHPLTPMSLCFSHVDGTLCKTDKSTLLKELEKQIQSDSPPYCDVMIFDGFFLLNAMKDVPRTFGNVSKKFLQMVTSNTASTIIVLFDSYPSPSIKDSAHQCRGTSRGQQFKIRGPDQVRPLEFTREMRNINFKEELINFFSNHWGYDEMASFINSKEVYISADECHKYSVVHDKVCKTTLQSLACPGHEEADTKIVFHICQLDDDKNVVVRTSDSDIPIIVLGNMHNFKNKVRVWIKLGTGNRERFLNVNQLYSALGKNVCRALPSFHAFSGCDYNPAFFKKGKVRPFSILKRSPEFLKAFYDMNTDNADEIFATIEKFVCAMYGFKSIDKVNDGRVAMFMKIYKFSEEENRLQLPNKNFDGSLLPPSQSELTQHLRRTILISNIWKNAFKKEPPNLDPLEYGWQFEDGKFVCKWFEGDQLPSSVEMITQEDTNAEGTDEADEDELSQEDEDSDVSDNDSDEEDDD</sequence>
<feature type="compositionally biased region" description="Polar residues" evidence="1">
    <location>
        <begin position="1536"/>
        <end position="1545"/>
    </location>
</feature>
<dbReference type="GeneID" id="115891181"/>
<dbReference type="PANTHER" id="PTHR46704">
    <property type="entry name" value="CXC DOMAIN-CONTAINING PROTEIN-RELATED"/>
    <property type="match status" value="1"/>
</dbReference>
<organism evidence="2 4">
    <name type="scientific">Sitophilus oryzae</name>
    <name type="common">Rice weevil</name>
    <name type="synonym">Curculio oryzae</name>
    <dbReference type="NCBI Taxonomy" id="7048"/>
    <lineage>
        <taxon>Eukaryota</taxon>
        <taxon>Metazoa</taxon>
        <taxon>Ecdysozoa</taxon>
        <taxon>Arthropoda</taxon>
        <taxon>Hexapoda</taxon>
        <taxon>Insecta</taxon>
        <taxon>Pterygota</taxon>
        <taxon>Neoptera</taxon>
        <taxon>Endopterygota</taxon>
        <taxon>Coleoptera</taxon>
        <taxon>Polyphaga</taxon>
        <taxon>Cucujiformia</taxon>
        <taxon>Curculionidae</taxon>
        <taxon>Dryophthorinae</taxon>
        <taxon>Sitophilus</taxon>
    </lineage>
</organism>
<dbReference type="OrthoDB" id="6781714at2759"/>
<accession>A0A6J2YX66</accession>
<dbReference type="KEGG" id="soy:115878187"/>
<dbReference type="PANTHER" id="PTHR46704:SF9">
    <property type="entry name" value="BHLH DOMAIN-CONTAINING PROTEIN"/>
    <property type="match status" value="1"/>
</dbReference>
<feature type="compositionally biased region" description="Acidic residues" evidence="1">
    <location>
        <begin position="1546"/>
        <end position="1579"/>
    </location>
</feature>
<evidence type="ECO:0000256" key="1">
    <source>
        <dbReference type="SAM" id="MobiDB-lite"/>
    </source>
</evidence>
<dbReference type="RefSeq" id="XP_030767445.1">
    <property type="nucleotide sequence ID" value="XM_030911585.1"/>
</dbReference>
<dbReference type="Proteomes" id="UP000504635">
    <property type="component" value="Unplaced"/>
</dbReference>
<name>A0A6J2YX66_SITOR</name>
<protein>
    <submittedName>
        <fullName evidence="3">Uncharacterized protein LOC115878187</fullName>
    </submittedName>
    <submittedName>
        <fullName evidence="4">Uncharacterized protein LOC115891181</fullName>
    </submittedName>
</protein>
<reference evidence="3 4" key="1">
    <citation type="submission" date="2025-04" db="UniProtKB">
        <authorList>
            <consortium name="RefSeq"/>
        </authorList>
    </citation>
    <scope>IDENTIFICATION</scope>
    <source>
        <tissue evidence="3 4">Gonads</tissue>
    </source>
</reference>
<proteinExistence type="predicted"/>
<dbReference type="RefSeq" id="XP_030750458.1">
    <property type="nucleotide sequence ID" value="XM_030894598.1"/>
</dbReference>
<feature type="region of interest" description="Disordered" evidence="1">
    <location>
        <begin position="1536"/>
        <end position="1579"/>
    </location>
</feature>